<name>A0A378WMG7_9NOCA</name>
<accession>A0A378WMG7</accession>
<evidence type="ECO:0000313" key="1">
    <source>
        <dbReference type="EMBL" id="SUA42458.1"/>
    </source>
</evidence>
<sequence>MGGANLSASKEIVLQLLRGEIDADRNRAMFEEDVVLFALLRLDDKEPEWLLREIANTTWPRKLRETLAAAMVKHRAEATAALGDDPR</sequence>
<protein>
    <submittedName>
        <fullName evidence="1">Uncharacterized protein</fullName>
    </submittedName>
</protein>
<proteinExistence type="predicted"/>
<dbReference type="Proteomes" id="UP000255082">
    <property type="component" value="Unassembled WGS sequence"/>
</dbReference>
<organism evidence="1 2">
    <name type="scientific">Nocardia africana</name>
    <dbReference type="NCBI Taxonomy" id="134964"/>
    <lineage>
        <taxon>Bacteria</taxon>
        <taxon>Bacillati</taxon>
        <taxon>Actinomycetota</taxon>
        <taxon>Actinomycetes</taxon>
        <taxon>Mycobacteriales</taxon>
        <taxon>Nocardiaceae</taxon>
        <taxon>Nocardia</taxon>
    </lineage>
</organism>
<evidence type="ECO:0000313" key="2">
    <source>
        <dbReference type="Proteomes" id="UP000255082"/>
    </source>
</evidence>
<dbReference type="AlphaFoldDB" id="A0A378WMG7"/>
<gene>
    <name evidence="1" type="ORF">NCTC13184_01813</name>
</gene>
<dbReference type="EMBL" id="UGRU01000001">
    <property type="protein sequence ID" value="SUA42458.1"/>
    <property type="molecule type" value="Genomic_DNA"/>
</dbReference>
<dbReference type="RefSeq" id="WP_062963349.1">
    <property type="nucleotide sequence ID" value="NZ_JAJFOE010000001.1"/>
</dbReference>
<reference evidence="1 2" key="1">
    <citation type="submission" date="2018-06" db="EMBL/GenBank/DDBJ databases">
        <authorList>
            <consortium name="Pathogen Informatics"/>
            <person name="Doyle S."/>
        </authorList>
    </citation>
    <scope>NUCLEOTIDE SEQUENCE [LARGE SCALE GENOMIC DNA]</scope>
    <source>
        <strain evidence="1 2">NCTC13184</strain>
    </source>
</reference>